<accession>A0A8K0UE64</accession>
<dbReference type="PROSITE" id="PS00122">
    <property type="entry name" value="CARBOXYLESTERASE_B_1"/>
    <property type="match status" value="1"/>
</dbReference>
<dbReference type="Proteomes" id="UP000813824">
    <property type="component" value="Unassembled WGS sequence"/>
</dbReference>
<feature type="chain" id="PRO_5035489444" description="Carboxylic ester hydrolase" evidence="3">
    <location>
        <begin position="23"/>
        <end position="559"/>
    </location>
</feature>
<dbReference type="InterPro" id="IPR002018">
    <property type="entry name" value="CarbesteraseB"/>
</dbReference>
<dbReference type="SUPFAM" id="SSF53474">
    <property type="entry name" value="alpha/beta-Hydrolases"/>
    <property type="match status" value="1"/>
</dbReference>
<dbReference type="GO" id="GO:0016787">
    <property type="term" value="F:hydrolase activity"/>
    <property type="evidence" value="ECO:0007669"/>
    <property type="project" value="UniProtKB-KW"/>
</dbReference>
<dbReference type="EMBL" id="JAEVFJ010000055">
    <property type="protein sequence ID" value="KAH8079814.1"/>
    <property type="molecule type" value="Genomic_DNA"/>
</dbReference>
<name>A0A8K0UE64_9AGAR</name>
<feature type="domain" description="Carboxylesterase type B" evidence="4">
    <location>
        <begin position="38"/>
        <end position="533"/>
    </location>
</feature>
<evidence type="ECO:0000313" key="5">
    <source>
        <dbReference type="EMBL" id="KAH8079814.1"/>
    </source>
</evidence>
<dbReference type="EC" id="3.1.1.-" evidence="3"/>
<dbReference type="Gene3D" id="3.40.50.1820">
    <property type="entry name" value="alpha/beta hydrolase"/>
    <property type="match status" value="1"/>
</dbReference>
<evidence type="ECO:0000256" key="2">
    <source>
        <dbReference type="ARBA" id="ARBA00022801"/>
    </source>
</evidence>
<reference evidence="5" key="1">
    <citation type="journal article" date="2021" name="New Phytol.">
        <title>Evolutionary innovations through gain and loss of genes in the ectomycorrhizal Boletales.</title>
        <authorList>
            <person name="Wu G."/>
            <person name="Miyauchi S."/>
            <person name="Morin E."/>
            <person name="Kuo A."/>
            <person name="Drula E."/>
            <person name="Varga T."/>
            <person name="Kohler A."/>
            <person name="Feng B."/>
            <person name="Cao Y."/>
            <person name="Lipzen A."/>
            <person name="Daum C."/>
            <person name="Hundley H."/>
            <person name="Pangilinan J."/>
            <person name="Johnson J."/>
            <person name="Barry K."/>
            <person name="LaButti K."/>
            <person name="Ng V."/>
            <person name="Ahrendt S."/>
            <person name="Min B."/>
            <person name="Choi I.G."/>
            <person name="Park H."/>
            <person name="Plett J.M."/>
            <person name="Magnuson J."/>
            <person name="Spatafora J.W."/>
            <person name="Nagy L.G."/>
            <person name="Henrissat B."/>
            <person name="Grigoriev I.V."/>
            <person name="Yang Z.L."/>
            <person name="Xu J."/>
            <person name="Martin F.M."/>
        </authorList>
    </citation>
    <scope>NUCLEOTIDE SEQUENCE</scope>
    <source>
        <strain evidence="5">KKN 215</strain>
    </source>
</reference>
<evidence type="ECO:0000256" key="1">
    <source>
        <dbReference type="ARBA" id="ARBA00005964"/>
    </source>
</evidence>
<dbReference type="AlphaFoldDB" id="A0A8K0UE64"/>
<comment type="caution">
    <text evidence="5">The sequence shown here is derived from an EMBL/GenBank/DDBJ whole genome shotgun (WGS) entry which is preliminary data.</text>
</comment>
<feature type="signal peptide" evidence="3">
    <location>
        <begin position="1"/>
        <end position="22"/>
    </location>
</feature>
<keyword evidence="6" id="KW-1185">Reference proteome</keyword>
<dbReference type="Pfam" id="PF00135">
    <property type="entry name" value="COesterase"/>
    <property type="match status" value="1"/>
</dbReference>
<evidence type="ECO:0000256" key="3">
    <source>
        <dbReference type="RuleBase" id="RU361235"/>
    </source>
</evidence>
<evidence type="ECO:0000259" key="4">
    <source>
        <dbReference type="Pfam" id="PF00135"/>
    </source>
</evidence>
<evidence type="ECO:0000313" key="6">
    <source>
        <dbReference type="Proteomes" id="UP000813824"/>
    </source>
</evidence>
<dbReference type="PANTHER" id="PTHR11559">
    <property type="entry name" value="CARBOXYLESTERASE"/>
    <property type="match status" value="1"/>
</dbReference>
<sequence length="559" mass="59522">MVLLALVQAAVVAFNVVTFVVAAPAPTDPDALLSRASAPTVSLDQGTFTGASDGFVNRFLGIPFAKPPVGDLRFRLPVASDPYTGPHSAANFGAACPQQDFKLPLTPGLAAEAVDFIVNTFYGLITPDAEDCLSINVWTPTGVKAGANLPVAVWMFGGGFEIGGTNIYNGGAIVKRSIDLKEPVVYVSMNYRVSAFGFLGSKEVKAAGVGNLGLQDQRLALRWVQKYITAFGGDPTKVTIWGESAGAISVALHMVTNGGNTEGLFRGAFMQSGSPIPIGDISHGQKFYDALVSQVGCSGASDTLQCLRQAPYKKLKDAVDASPGIFSPQSLALAWAPRVDGVFLKDTPQNLVLQGSVANVPFVTGDCDDEGTLFALSSLNVTTESQLRNYLSQNFVTGISQSDLDKLLQLYPGDITKGSPFDTSILNALTPQFKRIAAILGDLVFQGPRRFFLQQRSGQQNTWSFLSKRLKLLPGLGSGHATDLLNVYGGGDLADYVINFVNRLDPNGPGGNLNWPKYDTASAKLLTLQDGFNPQVITQDNFRKDAIDFAVKLGLDNPL</sequence>
<dbReference type="InterPro" id="IPR019826">
    <property type="entry name" value="Carboxylesterase_B_AS"/>
</dbReference>
<comment type="similarity">
    <text evidence="1 3">Belongs to the type-B carboxylesterase/lipase family.</text>
</comment>
<dbReference type="OrthoDB" id="408631at2759"/>
<keyword evidence="2 3" id="KW-0378">Hydrolase</keyword>
<gene>
    <name evidence="5" type="ORF">BXZ70DRAFT_645622</name>
</gene>
<protein>
    <recommendedName>
        <fullName evidence="3">Carboxylic ester hydrolase</fullName>
        <ecNumber evidence="3">3.1.1.-</ecNumber>
    </recommendedName>
</protein>
<dbReference type="InterPro" id="IPR029058">
    <property type="entry name" value="AB_hydrolase_fold"/>
</dbReference>
<organism evidence="5 6">
    <name type="scientific">Cristinia sonorae</name>
    <dbReference type="NCBI Taxonomy" id="1940300"/>
    <lineage>
        <taxon>Eukaryota</taxon>
        <taxon>Fungi</taxon>
        <taxon>Dikarya</taxon>
        <taxon>Basidiomycota</taxon>
        <taxon>Agaricomycotina</taxon>
        <taxon>Agaricomycetes</taxon>
        <taxon>Agaricomycetidae</taxon>
        <taxon>Agaricales</taxon>
        <taxon>Pleurotineae</taxon>
        <taxon>Stephanosporaceae</taxon>
        <taxon>Cristinia</taxon>
    </lineage>
</organism>
<proteinExistence type="inferred from homology"/>
<keyword evidence="3" id="KW-0732">Signal</keyword>
<dbReference type="InterPro" id="IPR050309">
    <property type="entry name" value="Type-B_Carboxylest/Lipase"/>
</dbReference>